<name>A0ABQ6HUI4_9MICO</name>
<sequence>MLEHEHADLAVLRVGEQVPREAVLVDQVRARVQQVDDVLGVDVEVDATSLLARRHQRLDPDEVLAVVAAQGHPAPLVGRAVLQTQCPSPETAHPIDVVCVDDEFAISGQVHALHGNGCDTRPNNRGLCVSLGIVLEEPIG</sequence>
<accession>A0ABQ6HUI4</accession>
<evidence type="ECO:0000313" key="2">
    <source>
        <dbReference type="Proteomes" id="UP001157109"/>
    </source>
</evidence>
<evidence type="ECO:0000313" key="1">
    <source>
        <dbReference type="EMBL" id="GMA21353.1"/>
    </source>
</evidence>
<proteinExistence type="predicted"/>
<comment type="caution">
    <text evidence="1">The sequence shown here is derived from an EMBL/GenBank/DDBJ whole genome shotgun (WGS) entry which is preliminary data.</text>
</comment>
<organism evidence="1 2">
    <name type="scientific">Arsenicicoccus piscis</name>
    <dbReference type="NCBI Taxonomy" id="673954"/>
    <lineage>
        <taxon>Bacteria</taxon>
        <taxon>Bacillati</taxon>
        <taxon>Actinomycetota</taxon>
        <taxon>Actinomycetes</taxon>
        <taxon>Micrococcales</taxon>
        <taxon>Intrasporangiaceae</taxon>
        <taxon>Arsenicicoccus</taxon>
    </lineage>
</organism>
<gene>
    <name evidence="1" type="ORF">GCM10025862_33740</name>
</gene>
<dbReference type="Proteomes" id="UP001157109">
    <property type="component" value="Unassembled WGS sequence"/>
</dbReference>
<dbReference type="EMBL" id="BSUJ01000001">
    <property type="protein sequence ID" value="GMA21353.1"/>
    <property type="molecule type" value="Genomic_DNA"/>
</dbReference>
<reference evidence="2" key="1">
    <citation type="journal article" date="2019" name="Int. J. Syst. Evol. Microbiol.">
        <title>The Global Catalogue of Microorganisms (GCM) 10K type strain sequencing project: providing services to taxonomists for standard genome sequencing and annotation.</title>
        <authorList>
            <consortium name="The Broad Institute Genomics Platform"/>
            <consortium name="The Broad Institute Genome Sequencing Center for Infectious Disease"/>
            <person name="Wu L."/>
            <person name="Ma J."/>
        </authorList>
    </citation>
    <scope>NUCLEOTIDE SEQUENCE [LARGE SCALE GENOMIC DNA]</scope>
    <source>
        <strain evidence="2">NBRC 105830</strain>
    </source>
</reference>
<protein>
    <submittedName>
        <fullName evidence="1">Uncharacterized protein</fullName>
    </submittedName>
</protein>
<keyword evidence="2" id="KW-1185">Reference proteome</keyword>